<feature type="domain" description="Phytase-like" evidence="2">
    <location>
        <begin position="74"/>
        <end position="327"/>
    </location>
</feature>
<evidence type="ECO:0000259" key="2">
    <source>
        <dbReference type="Pfam" id="PF13449"/>
    </source>
</evidence>
<dbReference type="InterPro" id="IPR014567">
    <property type="entry name" value="UCP031900"/>
</dbReference>
<proteinExistence type="predicted"/>
<dbReference type="InterPro" id="IPR027372">
    <property type="entry name" value="Phytase-like_dom"/>
</dbReference>
<gene>
    <name evidence="3" type="ORF">E0D97_11580</name>
</gene>
<accession>A0A4R0P9A0</accession>
<organism evidence="3 4">
    <name type="scientific">Oricola cellulosilytica</name>
    <dbReference type="NCBI Taxonomy" id="1429082"/>
    <lineage>
        <taxon>Bacteria</taxon>
        <taxon>Pseudomonadati</taxon>
        <taxon>Pseudomonadota</taxon>
        <taxon>Alphaproteobacteria</taxon>
        <taxon>Hyphomicrobiales</taxon>
        <taxon>Ahrensiaceae</taxon>
        <taxon>Oricola</taxon>
    </lineage>
</organism>
<comment type="caution">
    <text evidence="3">The sequence shown here is derived from an EMBL/GenBank/DDBJ whole genome shotgun (WGS) entry which is preliminary data.</text>
</comment>
<evidence type="ECO:0000256" key="1">
    <source>
        <dbReference type="SAM" id="SignalP"/>
    </source>
</evidence>
<keyword evidence="4" id="KW-1185">Reference proteome</keyword>
<evidence type="ECO:0000313" key="3">
    <source>
        <dbReference type="EMBL" id="TCD13741.1"/>
    </source>
</evidence>
<dbReference type="Proteomes" id="UP000291301">
    <property type="component" value="Unassembled WGS sequence"/>
</dbReference>
<dbReference type="PIRSF" id="PIRSF031900">
    <property type="entry name" value="UCP031900"/>
    <property type="match status" value="1"/>
</dbReference>
<reference evidence="3 4" key="1">
    <citation type="journal article" date="2015" name="Antonie Van Leeuwenhoek">
        <title>Oricola cellulosilytica gen. nov., sp. nov., a cellulose-degrading bacterium of the family Phyllobacteriaceae isolated from surface seashore water, and emended descriptions of Mesorhizobium loti and Phyllobacterium myrsinacearum.</title>
        <authorList>
            <person name="Hameed A."/>
            <person name="Shahina M."/>
            <person name="Lai W.A."/>
            <person name="Lin S.Y."/>
            <person name="Young L.S."/>
            <person name="Liu Y.C."/>
            <person name="Hsu Y.H."/>
            <person name="Young C.C."/>
        </authorList>
    </citation>
    <scope>NUCLEOTIDE SEQUENCE [LARGE SCALE GENOMIC DNA]</scope>
    <source>
        <strain evidence="3 4">KCTC 52183</strain>
    </source>
</reference>
<dbReference type="OrthoDB" id="9798693at2"/>
<dbReference type="AlphaFoldDB" id="A0A4R0P9A0"/>
<dbReference type="Pfam" id="PF13449">
    <property type="entry name" value="Phytase-like"/>
    <property type="match status" value="1"/>
</dbReference>
<feature type="chain" id="PRO_5020667786" description="Phytase-like domain-containing protein" evidence="1">
    <location>
        <begin position="30"/>
        <end position="351"/>
    </location>
</feature>
<name>A0A4R0P9A0_9HYPH</name>
<evidence type="ECO:0000313" key="4">
    <source>
        <dbReference type="Proteomes" id="UP000291301"/>
    </source>
</evidence>
<dbReference type="RefSeq" id="WP_131569032.1">
    <property type="nucleotide sequence ID" value="NZ_JAINFK010000003.1"/>
</dbReference>
<dbReference type="EMBL" id="SJST01000004">
    <property type="protein sequence ID" value="TCD13741.1"/>
    <property type="molecule type" value="Genomic_DNA"/>
</dbReference>
<feature type="signal peptide" evidence="1">
    <location>
        <begin position="1"/>
        <end position="29"/>
    </location>
</feature>
<protein>
    <recommendedName>
        <fullName evidence="2">Phytase-like domain-containing protein</fullName>
    </recommendedName>
</protein>
<sequence>MKRYSRSGRPCRLTLLVFGFFALAPAVLADVAGEAIEVTVRVRPIEYFRIGSNNMRFGTLKFAGGLELYGSSRHFGALSGVHVFDDQSRFIGVTDTGFWFAGTIERDAARKPTGLSAVAMREMSGAKGESSHSKWETDAEGVTVTDDRVFVSFERLHRVSEYSLTDGDWPMFVREWQPPVPLHELRNNKGFETIAVSPERTPLAGALVGISERSLDPDGNIMAFVRREDGSSFEFSVTRRGAFDVTDGEFLSDGDLILLERRFNMQDGVAMRLRRIAANAIGEGVTIDGEILLEADQLYQIDNMEGLAISTDPDGTPRLTIVSDDNHSILQRNLLLEFLLVDSVQSRSGSG</sequence>
<keyword evidence="1" id="KW-0732">Signal</keyword>